<evidence type="ECO:0000256" key="5">
    <source>
        <dbReference type="ARBA" id="ARBA00014116"/>
    </source>
</evidence>
<evidence type="ECO:0000256" key="11">
    <source>
        <dbReference type="ARBA" id="ARBA00022801"/>
    </source>
</evidence>
<evidence type="ECO:0000256" key="1">
    <source>
        <dbReference type="ARBA" id="ARBA00004240"/>
    </source>
</evidence>
<proteinExistence type="predicted"/>
<protein>
    <recommendedName>
        <fullName evidence="5">Carboxypeptidase Q</fullName>
    </recommendedName>
    <alternativeName>
        <fullName evidence="20">Plasma glutamate carboxypeptidase</fullName>
    </alternativeName>
</protein>
<dbReference type="EMBL" id="CP139781">
    <property type="protein sequence ID" value="WRQ89576.1"/>
    <property type="molecule type" value="Genomic_DNA"/>
</dbReference>
<evidence type="ECO:0000256" key="17">
    <source>
        <dbReference type="ARBA" id="ARBA00023180"/>
    </source>
</evidence>
<evidence type="ECO:0000256" key="13">
    <source>
        <dbReference type="ARBA" id="ARBA00022833"/>
    </source>
</evidence>
<dbReference type="RefSeq" id="WP_221029738.1">
    <property type="nucleotide sequence ID" value="NZ_CP139781.1"/>
</dbReference>
<evidence type="ECO:0000259" key="21">
    <source>
        <dbReference type="Pfam" id="PF04389"/>
    </source>
</evidence>
<comment type="subunit">
    <text evidence="19">Homodimer. The monomeric form is inactive while the homodimer is active.</text>
</comment>
<gene>
    <name evidence="22" type="ORF">K1X11_009160</name>
</gene>
<accession>A0ABZ1CD25</accession>
<dbReference type="Gene3D" id="3.40.630.10">
    <property type="entry name" value="Zn peptidases"/>
    <property type="match status" value="1"/>
</dbReference>
<dbReference type="Proteomes" id="UP000738431">
    <property type="component" value="Chromosome"/>
</dbReference>
<dbReference type="Gene3D" id="3.50.30.30">
    <property type="match status" value="1"/>
</dbReference>
<evidence type="ECO:0000256" key="10">
    <source>
        <dbReference type="ARBA" id="ARBA00022729"/>
    </source>
</evidence>
<dbReference type="InterPro" id="IPR007484">
    <property type="entry name" value="Peptidase_M28"/>
</dbReference>
<dbReference type="PANTHER" id="PTHR12053:SF3">
    <property type="entry name" value="CARBOXYPEPTIDASE Q"/>
    <property type="match status" value="1"/>
</dbReference>
<evidence type="ECO:0000256" key="6">
    <source>
        <dbReference type="ARBA" id="ARBA00022525"/>
    </source>
</evidence>
<keyword evidence="8" id="KW-0645">Protease</keyword>
<keyword evidence="9" id="KW-0479">Metal-binding</keyword>
<keyword evidence="16" id="KW-0865">Zymogen</keyword>
<reference evidence="22 23" key="2">
    <citation type="submission" date="2023-12" db="EMBL/GenBank/DDBJ databases">
        <title>Description of an unclassified Opitutus bacterium of Verrucomicrobiota.</title>
        <authorList>
            <person name="Zhang D.-F."/>
        </authorList>
    </citation>
    <scope>NUCLEOTIDE SEQUENCE [LARGE SCALE GENOMIC DNA]</scope>
    <source>
        <strain evidence="22 23">WL0086</strain>
    </source>
</reference>
<evidence type="ECO:0000313" key="22">
    <source>
        <dbReference type="EMBL" id="WRQ89576.1"/>
    </source>
</evidence>
<reference evidence="22 23" key="1">
    <citation type="submission" date="2021-08" db="EMBL/GenBank/DDBJ databases">
        <authorList>
            <person name="Zhang D."/>
            <person name="Zhang A."/>
            <person name="Wang L."/>
        </authorList>
    </citation>
    <scope>NUCLEOTIDE SEQUENCE [LARGE SCALE GENOMIC DNA]</scope>
    <source>
        <strain evidence="22 23">WL0086</strain>
    </source>
</reference>
<evidence type="ECO:0000256" key="19">
    <source>
        <dbReference type="ARBA" id="ARBA00025833"/>
    </source>
</evidence>
<keyword evidence="14" id="KW-0333">Golgi apparatus</keyword>
<sequence length="459" mass="50084">MSGLVFFGALALGATAKLTPEKAEQRVRADDAPVTFLQELCDDHGGRLSGSPANEAAMQDLEAALRALGLEPEREWFEMPGWERGPDRVKMLSPAERELRVAALGYVGPSELFAGPVVDLGRGSEEDFDREFPEGAFGMFGPSASGRPNTVTERAVAAGLKGLFYINRVGGGQVLARTGGFHGEPLPLPVFSITQEEGFWMRRRLERGEPVTASIEVKSRRLPDRRLANLHLRFPGESDETILVGAHFDSWDLGQGAIDNGLGVAQLFALARVLKDQPLKRSVELVWFNGEEQGLFGSRHAAGQLGEAGAAPLVMINLDMVGVPIGVNALGDKDLLPALERWHDARGEKGALEKGVENKNWMASDHTPYQLAGVRAVTFNAPIPEESVRYYHDFGDTWDKLTPELIKDSAAIVASLVVGLAEDPDLPTGLRSERDTERLFKKAKLDGRLKAVKMWPFDD</sequence>
<keyword evidence="18" id="KW-0458">Lysosome</keyword>
<evidence type="ECO:0000256" key="12">
    <source>
        <dbReference type="ARBA" id="ARBA00022824"/>
    </source>
</evidence>
<keyword evidence="13" id="KW-0862">Zinc</keyword>
<evidence type="ECO:0000256" key="14">
    <source>
        <dbReference type="ARBA" id="ARBA00023034"/>
    </source>
</evidence>
<evidence type="ECO:0000256" key="7">
    <source>
        <dbReference type="ARBA" id="ARBA00022645"/>
    </source>
</evidence>
<keyword evidence="10" id="KW-0732">Signal</keyword>
<keyword evidence="23" id="KW-1185">Reference proteome</keyword>
<dbReference type="PANTHER" id="PTHR12053">
    <property type="entry name" value="PROTEASE FAMILY M28 PLASMA GLUTAMATE CARBOXYPEPTIDASE-RELATED"/>
    <property type="match status" value="1"/>
</dbReference>
<keyword evidence="6" id="KW-0964">Secreted</keyword>
<keyword evidence="11" id="KW-0378">Hydrolase</keyword>
<organism evidence="22 23">
    <name type="scientific">Actomonas aquatica</name>
    <dbReference type="NCBI Taxonomy" id="2866162"/>
    <lineage>
        <taxon>Bacteria</taxon>
        <taxon>Pseudomonadati</taxon>
        <taxon>Verrucomicrobiota</taxon>
        <taxon>Opitutia</taxon>
        <taxon>Opitutales</taxon>
        <taxon>Opitutaceae</taxon>
        <taxon>Actomonas</taxon>
    </lineage>
</organism>
<name>A0ABZ1CD25_9BACT</name>
<feature type="domain" description="Peptidase M28" evidence="21">
    <location>
        <begin position="229"/>
        <end position="416"/>
    </location>
</feature>
<evidence type="ECO:0000256" key="8">
    <source>
        <dbReference type="ARBA" id="ARBA00022670"/>
    </source>
</evidence>
<evidence type="ECO:0000256" key="2">
    <source>
        <dbReference type="ARBA" id="ARBA00004371"/>
    </source>
</evidence>
<keyword evidence="15" id="KW-0482">Metalloprotease</keyword>
<comment type="subcellular location">
    <subcellularLocation>
        <location evidence="1">Endoplasmic reticulum</location>
    </subcellularLocation>
    <subcellularLocation>
        <location evidence="3">Golgi apparatus</location>
    </subcellularLocation>
    <subcellularLocation>
        <location evidence="2">Lysosome</location>
    </subcellularLocation>
    <subcellularLocation>
        <location evidence="4">Secreted</location>
    </subcellularLocation>
</comment>
<evidence type="ECO:0000256" key="18">
    <source>
        <dbReference type="ARBA" id="ARBA00023228"/>
    </source>
</evidence>
<evidence type="ECO:0000256" key="16">
    <source>
        <dbReference type="ARBA" id="ARBA00023145"/>
    </source>
</evidence>
<dbReference type="InterPro" id="IPR039866">
    <property type="entry name" value="CPQ"/>
</dbReference>
<evidence type="ECO:0000256" key="4">
    <source>
        <dbReference type="ARBA" id="ARBA00004613"/>
    </source>
</evidence>
<keyword evidence="7" id="KW-0121">Carboxypeptidase</keyword>
<evidence type="ECO:0000256" key="3">
    <source>
        <dbReference type="ARBA" id="ARBA00004555"/>
    </source>
</evidence>
<dbReference type="SUPFAM" id="SSF53187">
    <property type="entry name" value="Zn-dependent exopeptidases"/>
    <property type="match status" value="1"/>
</dbReference>
<keyword evidence="12" id="KW-0256">Endoplasmic reticulum</keyword>
<evidence type="ECO:0000256" key="9">
    <source>
        <dbReference type="ARBA" id="ARBA00022723"/>
    </source>
</evidence>
<evidence type="ECO:0000256" key="20">
    <source>
        <dbReference type="ARBA" id="ARBA00033328"/>
    </source>
</evidence>
<dbReference type="Pfam" id="PF04389">
    <property type="entry name" value="Peptidase_M28"/>
    <property type="match status" value="1"/>
</dbReference>
<evidence type="ECO:0000256" key="15">
    <source>
        <dbReference type="ARBA" id="ARBA00023049"/>
    </source>
</evidence>
<keyword evidence="17" id="KW-0325">Glycoprotein</keyword>
<evidence type="ECO:0000313" key="23">
    <source>
        <dbReference type="Proteomes" id="UP000738431"/>
    </source>
</evidence>